<dbReference type="InterPro" id="IPR011993">
    <property type="entry name" value="PH-like_dom_sf"/>
</dbReference>
<accession>A0A158PM22</accession>
<dbReference type="Gene3D" id="2.30.29.30">
    <property type="entry name" value="Pleckstrin-homology domain (PH domain)/Phosphotyrosine-binding domain (PTB)"/>
    <property type="match status" value="2"/>
</dbReference>
<evidence type="ECO:0000313" key="3">
    <source>
        <dbReference type="Proteomes" id="UP000267027"/>
    </source>
</evidence>
<dbReference type="CDD" id="cd00835">
    <property type="entry name" value="RanBD_family"/>
    <property type="match status" value="2"/>
</dbReference>
<dbReference type="PANTHER" id="PTHR23138:SF179">
    <property type="entry name" value="NUCLEAR PORE COMPLEX PROTEIN"/>
    <property type="match status" value="1"/>
</dbReference>
<dbReference type="OMA" id="CDISERG"/>
<evidence type="ECO:0000313" key="4">
    <source>
        <dbReference type="WBParaSite" id="ACOC_0001208101-mRNA-1"/>
    </source>
</evidence>
<keyword evidence="3" id="KW-1185">Reference proteome</keyword>
<dbReference type="Proteomes" id="UP000267027">
    <property type="component" value="Unassembled WGS sequence"/>
</dbReference>
<protein>
    <submittedName>
        <fullName evidence="4">RanBP2-type domain-containing protein</fullName>
    </submittedName>
</protein>
<evidence type="ECO:0000313" key="2">
    <source>
        <dbReference type="EMBL" id="VDM63667.1"/>
    </source>
</evidence>
<dbReference type="OrthoDB" id="2357150at2759"/>
<dbReference type="InterPro" id="IPR000156">
    <property type="entry name" value="Ran_bind_dom"/>
</dbReference>
<feature type="domain" description="RanBD1" evidence="1">
    <location>
        <begin position="382"/>
        <end position="485"/>
    </location>
</feature>
<dbReference type="AlphaFoldDB" id="A0A158PM22"/>
<dbReference type="GO" id="GO:0005737">
    <property type="term" value="C:cytoplasm"/>
    <property type="evidence" value="ECO:0007669"/>
    <property type="project" value="TreeGrafter"/>
</dbReference>
<dbReference type="WBParaSite" id="ACOC_0001208101-mRNA-1">
    <property type="protein sequence ID" value="ACOC_0001208101-mRNA-1"/>
    <property type="gene ID" value="ACOC_0001208101"/>
</dbReference>
<dbReference type="GO" id="GO:0005096">
    <property type="term" value="F:GTPase activator activity"/>
    <property type="evidence" value="ECO:0007669"/>
    <property type="project" value="TreeGrafter"/>
</dbReference>
<dbReference type="STRING" id="334426.A0A158PM22"/>
<dbReference type="PROSITE" id="PS50196">
    <property type="entry name" value="RANBD1"/>
    <property type="match status" value="2"/>
</dbReference>
<dbReference type="Pfam" id="PF00638">
    <property type="entry name" value="Ran_BP1"/>
    <property type="match status" value="3"/>
</dbReference>
<dbReference type="SUPFAM" id="SSF50729">
    <property type="entry name" value="PH domain-like"/>
    <property type="match status" value="2"/>
</dbReference>
<organism evidence="4">
    <name type="scientific">Angiostrongylus costaricensis</name>
    <name type="common">Nematode worm</name>
    <dbReference type="NCBI Taxonomy" id="334426"/>
    <lineage>
        <taxon>Eukaryota</taxon>
        <taxon>Metazoa</taxon>
        <taxon>Ecdysozoa</taxon>
        <taxon>Nematoda</taxon>
        <taxon>Chromadorea</taxon>
        <taxon>Rhabditida</taxon>
        <taxon>Rhabditina</taxon>
        <taxon>Rhabditomorpha</taxon>
        <taxon>Strongyloidea</taxon>
        <taxon>Metastrongylidae</taxon>
        <taxon>Angiostrongylus</taxon>
    </lineage>
</organism>
<dbReference type="GO" id="GO:0005643">
    <property type="term" value="C:nuclear pore"/>
    <property type="evidence" value="ECO:0007669"/>
    <property type="project" value="TreeGrafter"/>
</dbReference>
<gene>
    <name evidence="2" type="ORF">ACOC_LOCUS12082</name>
</gene>
<dbReference type="EMBL" id="UYYA01004889">
    <property type="protein sequence ID" value="VDM63667.1"/>
    <property type="molecule type" value="Genomic_DNA"/>
</dbReference>
<name>A0A158PM22_ANGCS</name>
<proteinExistence type="predicted"/>
<reference evidence="2 3" key="2">
    <citation type="submission" date="2018-11" db="EMBL/GenBank/DDBJ databases">
        <authorList>
            <consortium name="Pathogen Informatics"/>
        </authorList>
    </citation>
    <scope>NUCLEOTIDE SEQUENCE [LARGE SCALE GENOMIC DNA]</scope>
    <source>
        <strain evidence="2 3">Costa Rica</strain>
    </source>
</reference>
<evidence type="ECO:0000259" key="1">
    <source>
        <dbReference type="PROSITE" id="PS50196"/>
    </source>
</evidence>
<dbReference type="SMART" id="SM00160">
    <property type="entry name" value="RanBD"/>
    <property type="match status" value="2"/>
</dbReference>
<dbReference type="InterPro" id="IPR045255">
    <property type="entry name" value="RanBP1-like"/>
</dbReference>
<feature type="domain" description="RanBD1" evidence="1">
    <location>
        <begin position="59"/>
        <end position="218"/>
    </location>
</feature>
<dbReference type="PANTHER" id="PTHR23138">
    <property type="entry name" value="RAN BINDING PROTEIN"/>
    <property type="match status" value="1"/>
</dbReference>
<sequence>MFATSSSNTATLPLSSSVPQIATSTLTTTVIKHTSKQESGDLHDEGDHDHVEEFEPQIDFKPVCPLPELVKIVTGEENEKSHRLGSLFALFCFHILKLYRYADETNEWKERGAGVIKVLENAENKKCRIVMRREQVFNLFDCLPLDFFEVHKVCANHQLLPGMTIQAMPRQEKAMMWYCEDFSEEQKSHEKLSARFASVEVANKFKEIFESAVKVPEECKKIATYITEGIRRSVQTTTWAVGLRRIRPLDAYLNLIAIHLAHVLLLFRWECPECYSRNAAEKCLCCGASRTTGKTGDAAPKYYTVIIDLTFLLLVFGSGFCGSKSFADHVKSGGSIFDAAHTKKAQEEFASQAKSKVISNKGNSADGEVERGADEEFEPNVDFAPAIPLPDLVDVVTGEEGEQVIFTARAKLYRFIKETEENKERGVGDLKILRNPKNNTHRVVMRRDHVHKVCANFAILPSIELNERKGVQPAYSWICRVASDIYYYQKLYYRLRRIPVTTFNCRIIPNLEKGWMKSSQ</sequence>
<reference evidence="4" key="1">
    <citation type="submission" date="2016-04" db="UniProtKB">
        <authorList>
            <consortium name="WormBaseParasite"/>
        </authorList>
    </citation>
    <scope>IDENTIFICATION</scope>
</reference>